<dbReference type="VEuPathDB" id="FungiDB:GGTG_09814"/>
<reference evidence="1" key="2">
    <citation type="submission" date="2010-07" db="EMBL/GenBank/DDBJ databases">
        <authorList>
            <consortium name="The Broad Institute Genome Sequencing Platform"/>
            <consortium name="Broad Institute Genome Sequencing Center for Infectious Disease"/>
            <person name="Ma L.-J."/>
            <person name="Dead R."/>
            <person name="Young S."/>
            <person name="Zeng Q."/>
            <person name="Koehrsen M."/>
            <person name="Alvarado L."/>
            <person name="Berlin A."/>
            <person name="Chapman S.B."/>
            <person name="Chen Z."/>
            <person name="Freedman E."/>
            <person name="Gellesch M."/>
            <person name="Goldberg J."/>
            <person name="Griggs A."/>
            <person name="Gujja S."/>
            <person name="Heilman E.R."/>
            <person name="Heiman D."/>
            <person name="Hepburn T."/>
            <person name="Howarth C."/>
            <person name="Jen D."/>
            <person name="Larson L."/>
            <person name="Mehta T."/>
            <person name="Neiman D."/>
            <person name="Pearson M."/>
            <person name="Roberts A."/>
            <person name="Saif S."/>
            <person name="Shea T."/>
            <person name="Shenoy N."/>
            <person name="Sisk P."/>
            <person name="Stolte C."/>
            <person name="Sykes S."/>
            <person name="Walk T."/>
            <person name="White J."/>
            <person name="Yandava C."/>
            <person name="Haas B."/>
            <person name="Nusbaum C."/>
            <person name="Birren B."/>
        </authorList>
    </citation>
    <scope>NUCLEOTIDE SEQUENCE</scope>
    <source>
        <strain evidence="1">R3-111a-1</strain>
    </source>
</reference>
<dbReference type="Proteomes" id="UP000006039">
    <property type="component" value="Unassembled WGS sequence"/>
</dbReference>
<reference evidence="1" key="3">
    <citation type="submission" date="2010-09" db="EMBL/GenBank/DDBJ databases">
        <title>Annotation of Gaeumannomyces graminis var. tritici R3-111a-1.</title>
        <authorList>
            <consortium name="The Broad Institute Genome Sequencing Platform"/>
            <person name="Ma L.-J."/>
            <person name="Dead R."/>
            <person name="Young S.K."/>
            <person name="Zeng Q."/>
            <person name="Gargeya S."/>
            <person name="Fitzgerald M."/>
            <person name="Haas B."/>
            <person name="Abouelleil A."/>
            <person name="Alvarado L."/>
            <person name="Arachchi H.M."/>
            <person name="Berlin A."/>
            <person name="Brown A."/>
            <person name="Chapman S.B."/>
            <person name="Chen Z."/>
            <person name="Dunbar C."/>
            <person name="Freedman E."/>
            <person name="Gearin G."/>
            <person name="Gellesch M."/>
            <person name="Goldberg J."/>
            <person name="Griggs A."/>
            <person name="Gujja S."/>
            <person name="Heiman D."/>
            <person name="Howarth C."/>
            <person name="Larson L."/>
            <person name="Lui A."/>
            <person name="MacDonald P.J.P."/>
            <person name="Mehta T."/>
            <person name="Montmayeur A."/>
            <person name="Murphy C."/>
            <person name="Neiman D."/>
            <person name="Pearson M."/>
            <person name="Priest M."/>
            <person name="Roberts A."/>
            <person name="Saif S."/>
            <person name="Shea T."/>
            <person name="Shenoy N."/>
            <person name="Sisk P."/>
            <person name="Stolte C."/>
            <person name="Sykes S."/>
            <person name="Yandava C."/>
            <person name="Wortman J."/>
            <person name="Nusbaum C."/>
            <person name="Birren B."/>
        </authorList>
    </citation>
    <scope>NUCLEOTIDE SEQUENCE</scope>
    <source>
        <strain evidence="1">R3-111a-1</strain>
    </source>
</reference>
<evidence type="ECO:0000313" key="3">
    <source>
        <dbReference type="Proteomes" id="UP000006039"/>
    </source>
</evidence>
<sequence>MPLLAVVQENQKKEEQKKDLVRGRFGLQKRRKACPAPLAPHCVQQLSRNKDFLALYHWFEIIYYFKFLLLLKEAKYCGVFKMVAQLRKFALKNPNHAACYKRNF</sequence>
<reference evidence="2" key="5">
    <citation type="submission" date="2018-04" db="UniProtKB">
        <authorList>
            <consortium name="EnsemblFungi"/>
        </authorList>
    </citation>
    <scope>IDENTIFICATION</scope>
    <source>
        <strain evidence="2">R3-111a-1</strain>
    </source>
</reference>
<dbReference type="RefSeq" id="XP_009225937.1">
    <property type="nucleotide sequence ID" value="XM_009227673.1"/>
</dbReference>
<protein>
    <submittedName>
        <fullName evidence="1 2">Uncharacterized protein</fullName>
    </submittedName>
</protein>
<dbReference type="GeneID" id="20350272"/>
<dbReference type="EMBL" id="GL385399">
    <property type="protein sequence ID" value="EJT72963.1"/>
    <property type="molecule type" value="Genomic_DNA"/>
</dbReference>
<dbReference type="HOGENOM" id="CLU_2250343_0_0_1"/>
<evidence type="ECO:0000313" key="1">
    <source>
        <dbReference type="EMBL" id="EJT72963.1"/>
    </source>
</evidence>
<gene>
    <name evidence="2" type="primary">20350272</name>
    <name evidence="1" type="ORF">GGTG_09814</name>
</gene>
<keyword evidence="3" id="KW-1185">Reference proteome</keyword>
<evidence type="ECO:0000313" key="2">
    <source>
        <dbReference type="EnsemblFungi" id="EJT72963"/>
    </source>
</evidence>
<accession>J3P8I0</accession>
<reference evidence="2" key="4">
    <citation type="journal article" date="2015" name="G3 (Bethesda)">
        <title>Genome sequences of three phytopathogenic species of the Magnaporthaceae family of fungi.</title>
        <authorList>
            <person name="Okagaki L.H."/>
            <person name="Nunes C.C."/>
            <person name="Sailsbery J."/>
            <person name="Clay B."/>
            <person name="Brown D."/>
            <person name="John T."/>
            <person name="Oh Y."/>
            <person name="Young N."/>
            <person name="Fitzgerald M."/>
            <person name="Haas B.J."/>
            <person name="Zeng Q."/>
            <person name="Young S."/>
            <person name="Adiconis X."/>
            <person name="Fan L."/>
            <person name="Levin J.Z."/>
            <person name="Mitchell T.K."/>
            <person name="Okubara P.A."/>
            <person name="Farman M.L."/>
            <person name="Kohn L.M."/>
            <person name="Birren B."/>
            <person name="Ma L.-J."/>
            <person name="Dean R.A."/>
        </authorList>
    </citation>
    <scope>NUCLEOTIDE SEQUENCE</scope>
    <source>
        <strain evidence="2">R3-111a-1</strain>
    </source>
</reference>
<organism evidence="1">
    <name type="scientific">Gaeumannomyces tritici (strain R3-111a-1)</name>
    <name type="common">Wheat and barley take-all root rot fungus</name>
    <name type="synonym">Gaeumannomyces graminis var. tritici</name>
    <dbReference type="NCBI Taxonomy" id="644352"/>
    <lineage>
        <taxon>Eukaryota</taxon>
        <taxon>Fungi</taxon>
        <taxon>Dikarya</taxon>
        <taxon>Ascomycota</taxon>
        <taxon>Pezizomycotina</taxon>
        <taxon>Sordariomycetes</taxon>
        <taxon>Sordariomycetidae</taxon>
        <taxon>Magnaporthales</taxon>
        <taxon>Magnaporthaceae</taxon>
        <taxon>Gaeumannomyces</taxon>
    </lineage>
</organism>
<name>J3P8I0_GAET3</name>
<proteinExistence type="predicted"/>
<reference evidence="3" key="1">
    <citation type="submission" date="2010-07" db="EMBL/GenBank/DDBJ databases">
        <title>The genome sequence of Gaeumannomyces graminis var. tritici strain R3-111a-1.</title>
        <authorList>
            <consortium name="The Broad Institute Genome Sequencing Platform"/>
            <person name="Ma L.-J."/>
            <person name="Dead R."/>
            <person name="Young S."/>
            <person name="Zeng Q."/>
            <person name="Koehrsen M."/>
            <person name="Alvarado L."/>
            <person name="Berlin A."/>
            <person name="Chapman S.B."/>
            <person name="Chen Z."/>
            <person name="Freedman E."/>
            <person name="Gellesch M."/>
            <person name="Goldberg J."/>
            <person name="Griggs A."/>
            <person name="Gujja S."/>
            <person name="Heilman E.R."/>
            <person name="Heiman D."/>
            <person name="Hepburn T."/>
            <person name="Howarth C."/>
            <person name="Jen D."/>
            <person name="Larson L."/>
            <person name="Mehta T."/>
            <person name="Neiman D."/>
            <person name="Pearson M."/>
            <person name="Roberts A."/>
            <person name="Saif S."/>
            <person name="Shea T."/>
            <person name="Shenoy N."/>
            <person name="Sisk P."/>
            <person name="Stolte C."/>
            <person name="Sykes S."/>
            <person name="Walk T."/>
            <person name="White J."/>
            <person name="Yandava C."/>
            <person name="Haas B."/>
            <person name="Nusbaum C."/>
            <person name="Birren B."/>
        </authorList>
    </citation>
    <scope>NUCLEOTIDE SEQUENCE [LARGE SCALE GENOMIC DNA]</scope>
    <source>
        <strain evidence="3">R3-111a-1</strain>
    </source>
</reference>
<dbReference type="AlphaFoldDB" id="J3P8I0"/>
<dbReference type="EnsemblFungi" id="EJT72963">
    <property type="protein sequence ID" value="EJT72963"/>
    <property type="gene ID" value="GGTG_09814"/>
</dbReference>